<dbReference type="Proteomes" id="UP000625316">
    <property type="component" value="Unassembled WGS sequence"/>
</dbReference>
<feature type="transmembrane region" description="Helical" evidence="1">
    <location>
        <begin position="177"/>
        <end position="197"/>
    </location>
</feature>
<evidence type="ECO:0000313" key="2">
    <source>
        <dbReference type="EMBL" id="MBE9029922.1"/>
    </source>
</evidence>
<dbReference type="PANTHER" id="PTHR36178">
    <property type="entry name" value="SLR0625 PROTEIN"/>
    <property type="match status" value="1"/>
</dbReference>
<feature type="transmembrane region" description="Helical" evidence="1">
    <location>
        <begin position="322"/>
        <end position="347"/>
    </location>
</feature>
<name>A0A928VLN6_9CYAN</name>
<feature type="transmembrane region" description="Helical" evidence="1">
    <location>
        <begin position="6"/>
        <end position="24"/>
    </location>
</feature>
<dbReference type="InterPro" id="IPR004445">
    <property type="entry name" value="GltS"/>
</dbReference>
<gene>
    <name evidence="2" type="ORF">IQ266_09305</name>
</gene>
<proteinExistence type="predicted"/>
<evidence type="ECO:0000313" key="3">
    <source>
        <dbReference type="Proteomes" id="UP000625316"/>
    </source>
</evidence>
<keyword evidence="1" id="KW-0472">Membrane</keyword>
<accession>A0A928VLN6</accession>
<feature type="transmembrane region" description="Helical" evidence="1">
    <location>
        <begin position="448"/>
        <end position="469"/>
    </location>
</feature>
<dbReference type="GO" id="GO:0015501">
    <property type="term" value="F:glutamate:sodium symporter activity"/>
    <property type="evidence" value="ECO:0007669"/>
    <property type="project" value="InterPro"/>
</dbReference>
<organism evidence="2 3">
    <name type="scientific">Romeriopsis navalis LEGE 11480</name>
    <dbReference type="NCBI Taxonomy" id="2777977"/>
    <lineage>
        <taxon>Bacteria</taxon>
        <taxon>Bacillati</taxon>
        <taxon>Cyanobacteriota</taxon>
        <taxon>Cyanophyceae</taxon>
        <taxon>Leptolyngbyales</taxon>
        <taxon>Leptolyngbyaceae</taxon>
        <taxon>Romeriopsis</taxon>
        <taxon>Romeriopsis navalis</taxon>
    </lineage>
</organism>
<protein>
    <submittedName>
        <fullName evidence="2">Sodium:glutamate symporter</fullName>
    </submittedName>
</protein>
<dbReference type="EMBL" id="JADEXQ010000025">
    <property type="protein sequence ID" value="MBE9029922.1"/>
    <property type="molecule type" value="Genomic_DNA"/>
</dbReference>
<dbReference type="PANTHER" id="PTHR36178:SF1">
    <property type="entry name" value="SODIUM_GLUTAMATE SYMPORTER"/>
    <property type="match status" value="1"/>
</dbReference>
<feature type="transmembrane region" description="Helical" evidence="1">
    <location>
        <begin position="246"/>
        <end position="268"/>
    </location>
</feature>
<feature type="transmembrane region" description="Helical" evidence="1">
    <location>
        <begin position="353"/>
        <end position="373"/>
    </location>
</feature>
<dbReference type="AlphaFoldDB" id="A0A928VLN6"/>
<comment type="caution">
    <text evidence="2">The sequence shown here is derived from an EMBL/GenBank/DDBJ whole genome shotgun (WGS) entry which is preliminary data.</text>
</comment>
<feature type="transmembrane region" description="Helical" evidence="1">
    <location>
        <begin position="288"/>
        <end position="310"/>
    </location>
</feature>
<sequence length="476" mass="51109">MFKLIDVFVAFILVGVLVLAGRSIRKRVGFFRALYLPDSIVAGGLALLLGPGVVGAIAGDGSPFAAGIFPEAVQQVWKQSPSVFINIVFATLFLGDQIPSPKDIWRQASPQVAFGQILAWGQYVVGILLTLLILTPLFNVHPSAGALIEVAFEGGHGTAAAMQTTFQDIGFESGGDLALAMATVGIVSGIVIGTFLISWGKFTGRVKVGDADAIVVTPEELEKELDLDLEEAPEIRLTRAKMMREMLIDPLSLNFGLVGLAVVIGWLIQQGLVWFERIAFSVGDKGGLLSHIPLFPMTVIGGIIVQVWLLRTNRSYLISRPLVKRIGGVALDVTVVTALATISLSAIGANLPAFIGLSLIGITWNLFAFLVLAPRIIPNFWFERGIGDVGQSMGVTSTGLLLLRMVDPGNQSAALESFAYKQLLFEPIVGGGLFTAIAPILIHKFGPIATLGLTGGLLVFWLVFGFYNFKQIRRRR</sequence>
<dbReference type="GO" id="GO:0015813">
    <property type="term" value="P:L-glutamate transmembrane transport"/>
    <property type="evidence" value="ECO:0007669"/>
    <property type="project" value="InterPro"/>
</dbReference>
<keyword evidence="3" id="KW-1185">Reference proteome</keyword>
<reference evidence="2" key="1">
    <citation type="submission" date="2020-10" db="EMBL/GenBank/DDBJ databases">
        <authorList>
            <person name="Castelo-Branco R."/>
            <person name="Eusebio N."/>
            <person name="Adriana R."/>
            <person name="Vieira A."/>
            <person name="Brugerolle De Fraissinette N."/>
            <person name="Rezende De Castro R."/>
            <person name="Schneider M.P."/>
            <person name="Vasconcelos V."/>
            <person name="Leao P.N."/>
        </authorList>
    </citation>
    <scope>NUCLEOTIDE SEQUENCE</scope>
    <source>
        <strain evidence="2">LEGE 11480</strain>
    </source>
</reference>
<feature type="transmembrane region" description="Helical" evidence="1">
    <location>
        <begin position="36"/>
        <end position="59"/>
    </location>
</feature>
<dbReference type="RefSeq" id="WP_264324748.1">
    <property type="nucleotide sequence ID" value="NZ_JADEXQ010000025.1"/>
</dbReference>
<dbReference type="Pfam" id="PF03616">
    <property type="entry name" value="Glt_symporter"/>
    <property type="match status" value="1"/>
</dbReference>
<keyword evidence="1" id="KW-1133">Transmembrane helix</keyword>
<dbReference type="GO" id="GO:0016020">
    <property type="term" value="C:membrane"/>
    <property type="evidence" value="ECO:0007669"/>
    <property type="project" value="InterPro"/>
</dbReference>
<evidence type="ECO:0000256" key="1">
    <source>
        <dbReference type="SAM" id="Phobius"/>
    </source>
</evidence>
<feature type="transmembrane region" description="Helical" evidence="1">
    <location>
        <begin position="423"/>
        <end position="442"/>
    </location>
</feature>
<feature type="transmembrane region" description="Helical" evidence="1">
    <location>
        <begin position="117"/>
        <end position="138"/>
    </location>
</feature>
<keyword evidence="1" id="KW-0812">Transmembrane</keyword>